<dbReference type="GO" id="GO:0043565">
    <property type="term" value="F:sequence-specific DNA binding"/>
    <property type="evidence" value="ECO:0007669"/>
    <property type="project" value="InterPro"/>
</dbReference>
<dbReference type="InterPro" id="IPR018060">
    <property type="entry name" value="HTH_AraC"/>
</dbReference>
<dbReference type="Pfam" id="PF00072">
    <property type="entry name" value="Response_reg"/>
    <property type="match status" value="1"/>
</dbReference>
<keyword evidence="8" id="KW-1185">Reference proteome</keyword>
<keyword evidence="4" id="KW-0597">Phosphoprotein</keyword>
<evidence type="ECO:0000259" key="5">
    <source>
        <dbReference type="PROSITE" id="PS01124"/>
    </source>
</evidence>
<dbReference type="Pfam" id="PF12833">
    <property type="entry name" value="HTH_18"/>
    <property type="match status" value="1"/>
</dbReference>
<evidence type="ECO:0000259" key="6">
    <source>
        <dbReference type="PROSITE" id="PS50110"/>
    </source>
</evidence>
<dbReference type="SMART" id="SM00342">
    <property type="entry name" value="HTH_ARAC"/>
    <property type="match status" value="1"/>
</dbReference>
<dbReference type="InterPro" id="IPR018062">
    <property type="entry name" value="HTH_AraC-typ_CS"/>
</dbReference>
<feature type="domain" description="HTH araC/xylS-type" evidence="5">
    <location>
        <begin position="389"/>
        <end position="487"/>
    </location>
</feature>
<evidence type="ECO:0000313" key="7">
    <source>
        <dbReference type="EMBL" id="NOU94395.1"/>
    </source>
</evidence>
<dbReference type="CDD" id="cd17536">
    <property type="entry name" value="REC_YesN-like"/>
    <property type="match status" value="1"/>
</dbReference>
<keyword evidence="3" id="KW-0804">Transcription</keyword>
<keyword evidence="2" id="KW-0238">DNA-binding</keyword>
<evidence type="ECO:0000313" key="8">
    <source>
        <dbReference type="Proteomes" id="UP000641588"/>
    </source>
</evidence>
<dbReference type="SUPFAM" id="SSF46689">
    <property type="entry name" value="Homeodomain-like"/>
    <property type="match status" value="2"/>
</dbReference>
<dbReference type="EMBL" id="WHOD01000055">
    <property type="protein sequence ID" value="NOU94395.1"/>
    <property type="molecule type" value="Genomic_DNA"/>
</dbReference>
<dbReference type="InterPro" id="IPR001789">
    <property type="entry name" value="Sig_transdc_resp-reg_receiver"/>
</dbReference>
<gene>
    <name evidence="7" type="ORF">GC093_14370</name>
</gene>
<name>A0A972GX00_9BACL</name>
<dbReference type="SUPFAM" id="SSF52172">
    <property type="entry name" value="CheY-like"/>
    <property type="match status" value="1"/>
</dbReference>
<dbReference type="InterPro" id="IPR011006">
    <property type="entry name" value="CheY-like_superfamily"/>
</dbReference>
<dbReference type="RefSeq" id="WP_171652583.1">
    <property type="nucleotide sequence ID" value="NZ_WHOD01000055.1"/>
</dbReference>
<dbReference type="PANTHER" id="PTHR43280">
    <property type="entry name" value="ARAC-FAMILY TRANSCRIPTIONAL REGULATOR"/>
    <property type="match status" value="1"/>
</dbReference>
<protein>
    <submittedName>
        <fullName evidence="7">Helix-turn-helix domain-containing protein</fullName>
    </submittedName>
</protein>
<dbReference type="Proteomes" id="UP000641588">
    <property type="component" value="Unassembled WGS sequence"/>
</dbReference>
<keyword evidence="1" id="KW-0805">Transcription regulation</keyword>
<dbReference type="PANTHER" id="PTHR43280:SF28">
    <property type="entry name" value="HTH-TYPE TRANSCRIPTIONAL ACTIVATOR RHAS"/>
    <property type="match status" value="1"/>
</dbReference>
<feature type="modified residue" description="4-aspartylphosphate" evidence="4">
    <location>
        <position position="54"/>
    </location>
</feature>
<comment type="caution">
    <text evidence="7">The sequence shown here is derived from an EMBL/GenBank/DDBJ whole genome shotgun (WGS) entry which is preliminary data.</text>
</comment>
<dbReference type="PROSITE" id="PS00041">
    <property type="entry name" value="HTH_ARAC_FAMILY_1"/>
    <property type="match status" value="1"/>
</dbReference>
<reference evidence="7" key="1">
    <citation type="submission" date="2019-10" db="EMBL/GenBank/DDBJ databases">
        <title>Description of Paenibacillus glebae sp. nov.</title>
        <authorList>
            <person name="Carlier A."/>
            <person name="Qi S."/>
        </authorList>
    </citation>
    <scope>NUCLEOTIDE SEQUENCE</scope>
    <source>
        <strain evidence="7">LMG 31456</strain>
    </source>
</reference>
<dbReference type="Gene3D" id="3.40.50.2300">
    <property type="match status" value="1"/>
</dbReference>
<dbReference type="InterPro" id="IPR009057">
    <property type="entry name" value="Homeodomain-like_sf"/>
</dbReference>
<accession>A0A972GX00</accession>
<evidence type="ECO:0000256" key="4">
    <source>
        <dbReference type="PROSITE-ProRule" id="PRU00169"/>
    </source>
</evidence>
<dbReference type="AlphaFoldDB" id="A0A972GX00"/>
<dbReference type="GO" id="GO:0000160">
    <property type="term" value="P:phosphorelay signal transduction system"/>
    <property type="evidence" value="ECO:0007669"/>
    <property type="project" value="InterPro"/>
</dbReference>
<dbReference type="PROSITE" id="PS01124">
    <property type="entry name" value="HTH_ARAC_FAMILY_2"/>
    <property type="match status" value="1"/>
</dbReference>
<dbReference type="SMART" id="SM00448">
    <property type="entry name" value="REC"/>
    <property type="match status" value="1"/>
</dbReference>
<feature type="domain" description="Response regulatory" evidence="6">
    <location>
        <begin position="2"/>
        <end position="119"/>
    </location>
</feature>
<dbReference type="Gene3D" id="1.10.10.60">
    <property type="entry name" value="Homeodomain-like"/>
    <property type="match status" value="2"/>
</dbReference>
<evidence type="ECO:0000256" key="1">
    <source>
        <dbReference type="ARBA" id="ARBA00023015"/>
    </source>
</evidence>
<sequence length="497" mass="57098">MKIIIADDEHLIRLSIRHNLEKLNIRGLQTYEATDGLELLRELEQLKPDIAFVDIKMPLLSGLDAIEKGKLLSPHTEFVILTGFSEFDYARKAIALRVNEYLLKPVSLDQFKSVMNNISELFTRKTAESSRLFALQIAEAVADKASVEDTHLPPEGLNCKLLAVCFDSFKDTNLTDAEAWLDNARKCIEPYLSRHFRITILKPRDNERVLVFGIDKDEHNSNANLLSCLSDIRHMTKTWRKEKGSVTLVTGSTLPFRLFFTSYTVLLKATCLRALLGISVDYSQSFLQFISVDKPQFMQVCALLIELPRYQQTQRYIDFTTAIEQIIALIEGERLHENIRVIRPAAIYMRCAIGLAVEPDISYSLLKNELLLYCKRMLSSRTDRSHIIRSVIAYADARYAEEISVAKVAERFEISPNYLSALFHKETGKRFVEYVAQLRMKEAQRLLSETDLSVHEITRKVGLYSTSHFSKLFTKYYKVSPQEYKRNTNPQPYGELD</sequence>
<evidence type="ECO:0000256" key="2">
    <source>
        <dbReference type="ARBA" id="ARBA00023125"/>
    </source>
</evidence>
<evidence type="ECO:0000256" key="3">
    <source>
        <dbReference type="ARBA" id="ARBA00023163"/>
    </source>
</evidence>
<dbReference type="GO" id="GO:0003700">
    <property type="term" value="F:DNA-binding transcription factor activity"/>
    <property type="evidence" value="ECO:0007669"/>
    <property type="project" value="InterPro"/>
</dbReference>
<organism evidence="7 8">
    <name type="scientific">Paenibacillus foliorum</name>
    <dbReference type="NCBI Taxonomy" id="2654974"/>
    <lineage>
        <taxon>Bacteria</taxon>
        <taxon>Bacillati</taxon>
        <taxon>Bacillota</taxon>
        <taxon>Bacilli</taxon>
        <taxon>Bacillales</taxon>
        <taxon>Paenibacillaceae</taxon>
        <taxon>Paenibacillus</taxon>
    </lineage>
</organism>
<proteinExistence type="predicted"/>
<dbReference type="PROSITE" id="PS50110">
    <property type="entry name" value="RESPONSE_REGULATORY"/>
    <property type="match status" value="1"/>
</dbReference>